<evidence type="ECO:0000256" key="2">
    <source>
        <dbReference type="ARBA" id="ARBA00004651"/>
    </source>
</evidence>
<dbReference type="PANTHER" id="PTHR30529">
    <property type="entry name" value="CYTOCHROME B561"/>
    <property type="match status" value="1"/>
</dbReference>
<evidence type="ECO:0000259" key="14">
    <source>
        <dbReference type="Pfam" id="PF01292"/>
    </source>
</evidence>
<evidence type="ECO:0000256" key="1">
    <source>
        <dbReference type="ARBA" id="ARBA00001970"/>
    </source>
</evidence>
<dbReference type="GO" id="GO:0020037">
    <property type="term" value="F:heme binding"/>
    <property type="evidence" value="ECO:0007669"/>
    <property type="project" value="TreeGrafter"/>
</dbReference>
<evidence type="ECO:0000256" key="7">
    <source>
        <dbReference type="ARBA" id="ARBA00022723"/>
    </source>
</evidence>
<evidence type="ECO:0000256" key="10">
    <source>
        <dbReference type="ARBA" id="ARBA00023004"/>
    </source>
</evidence>
<keyword evidence="3" id="KW-0813">Transport</keyword>
<evidence type="ECO:0000256" key="13">
    <source>
        <dbReference type="SAM" id="Phobius"/>
    </source>
</evidence>
<keyword evidence="5" id="KW-0349">Heme</keyword>
<gene>
    <name evidence="15" type="ORF">BKE38_16810</name>
</gene>
<evidence type="ECO:0000256" key="4">
    <source>
        <dbReference type="ARBA" id="ARBA00022475"/>
    </source>
</evidence>
<dbReference type="GO" id="GO:0022904">
    <property type="term" value="P:respiratory electron transport chain"/>
    <property type="evidence" value="ECO:0007669"/>
    <property type="project" value="InterPro"/>
</dbReference>
<evidence type="ECO:0000256" key="5">
    <source>
        <dbReference type="ARBA" id="ARBA00022617"/>
    </source>
</evidence>
<keyword evidence="11 13" id="KW-0472">Membrane</keyword>
<evidence type="ECO:0000256" key="12">
    <source>
        <dbReference type="ARBA" id="ARBA00037975"/>
    </source>
</evidence>
<feature type="transmembrane region" description="Helical" evidence="13">
    <location>
        <begin position="143"/>
        <end position="165"/>
    </location>
</feature>
<feature type="domain" description="Cytochrome b561 bacterial/Ni-hydrogenase" evidence="14">
    <location>
        <begin position="7"/>
        <end position="175"/>
    </location>
</feature>
<comment type="cofactor">
    <cofactor evidence="1">
        <name>heme b</name>
        <dbReference type="ChEBI" id="CHEBI:60344"/>
    </cofactor>
</comment>
<keyword evidence="8" id="KW-0249">Electron transport</keyword>
<dbReference type="GO" id="GO:0009055">
    <property type="term" value="F:electron transfer activity"/>
    <property type="evidence" value="ECO:0007669"/>
    <property type="project" value="InterPro"/>
</dbReference>
<dbReference type="Gene3D" id="1.20.950.20">
    <property type="entry name" value="Transmembrane di-heme cytochromes, Chain C"/>
    <property type="match status" value="1"/>
</dbReference>
<reference evidence="15 16" key="1">
    <citation type="submission" date="2016-10" db="EMBL/GenBank/DDBJ databases">
        <title>Draft Genome sequence of Roseomonas sp. strain M3.</title>
        <authorList>
            <person name="Subhash Y."/>
            <person name="Lee S."/>
        </authorList>
    </citation>
    <scope>NUCLEOTIDE SEQUENCE [LARGE SCALE GENOMIC DNA]</scope>
    <source>
        <strain evidence="15 16">M3</strain>
    </source>
</reference>
<name>A0A1V2GZY5_9PROT</name>
<evidence type="ECO:0000256" key="11">
    <source>
        <dbReference type="ARBA" id="ARBA00023136"/>
    </source>
</evidence>
<dbReference type="Pfam" id="PF01292">
    <property type="entry name" value="Ni_hydr_CYTB"/>
    <property type="match status" value="1"/>
</dbReference>
<evidence type="ECO:0000256" key="6">
    <source>
        <dbReference type="ARBA" id="ARBA00022692"/>
    </source>
</evidence>
<dbReference type="GO" id="GO:0046872">
    <property type="term" value="F:metal ion binding"/>
    <property type="evidence" value="ECO:0007669"/>
    <property type="project" value="UniProtKB-KW"/>
</dbReference>
<feature type="transmembrane region" description="Helical" evidence="13">
    <location>
        <begin position="14"/>
        <end position="34"/>
    </location>
</feature>
<evidence type="ECO:0000256" key="9">
    <source>
        <dbReference type="ARBA" id="ARBA00022989"/>
    </source>
</evidence>
<dbReference type="InterPro" id="IPR016174">
    <property type="entry name" value="Di-haem_cyt_TM"/>
</dbReference>
<dbReference type="GO" id="GO:0005886">
    <property type="term" value="C:plasma membrane"/>
    <property type="evidence" value="ECO:0007669"/>
    <property type="project" value="UniProtKB-SubCell"/>
</dbReference>
<accession>A0A1V2GZY5</accession>
<proteinExistence type="inferred from homology"/>
<comment type="caution">
    <text evidence="15">The sequence shown here is derived from an EMBL/GenBank/DDBJ whole genome shotgun (WGS) entry which is preliminary data.</text>
</comment>
<sequence>MTRSDPRFDPLARLLHWLMAALILAMLFIGVGMVSTVSERYAMLVAIHRPLGVAILCLAALRLANRLRKPAPPLPADLPAWQGFAARASHWLLYGLMLGLPLIGWAMQSAGQVPVVLYGQLALPAILPASPGLHAALRSAHQLLAYGLFLLVLLHLGAALMHRLLRRDGVFRSMAP</sequence>
<dbReference type="PANTHER" id="PTHR30529:SF6">
    <property type="entry name" value="BLL0291 PROTEIN"/>
    <property type="match status" value="1"/>
</dbReference>
<keyword evidence="10" id="KW-0408">Iron</keyword>
<keyword evidence="16" id="KW-1185">Reference proteome</keyword>
<evidence type="ECO:0000313" key="15">
    <source>
        <dbReference type="EMBL" id="ONG51095.1"/>
    </source>
</evidence>
<organism evidence="15 16">
    <name type="scientific">Teichococcus deserti</name>
    <dbReference type="NCBI Taxonomy" id="1817963"/>
    <lineage>
        <taxon>Bacteria</taxon>
        <taxon>Pseudomonadati</taxon>
        <taxon>Pseudomonadota</taxon>
        <taxon>Alphaproteobacteria</taxon>
        <taxon>Acetobacterales</taxon>
        <taxon>Roseomonadaceae</taxon>
        <taxon>Roseomonas</taxon>
    </lineage>
</organism>
<protein>
    <submittedName>
        <fullName evidence="15">Cytochrome B</fullName>
    </submittedName>
</protein>
<feature type="transmembrane region" description="Helical" evidence="13">
    <location>
        <begin position="41"/>
        <end position="64"/>
    </location>
</feature>
<keyword evidence="9 13" id="KW-1133">Transmembrane helix</keyword>
<comment type="similarity">
    <text evidence="12">Belongs to the cytochrome b561 family.</text>
</comment>
<evidence type="ECO:0000256" key="8">
    <source>
        <dbReference type="ARBA" id="ARBA00022982"/>
    </source>
</evidence>
<dbReference type="InterPro" id="IPR011577">
    <property type="entry name" value="Cyt_b561_bac/Ni-Hgenase"/>
</dbReference>
<dbReference type="RefSeq" id="WP_076958478.1">
    <property type="nucleotide sequence ID" value="NZ_MLCO01000173.1"/>
</dbReference>
<dbReference type="OrthoDB" id="1247465at2"/>
<dbReference type="SUPFAM" id="SSF81342">
    <property type="entry name" value="Transmembrane di-heme cytochromes"/>
    <property type="match status" value="1"/>
</dbReference>
<evidence type="ECO:0000256" key="3">
    <source>
        <dbReference type="ARBA" id="ARBA00022448"/>
    </source>
</evidence>
<comment type="subcellular location">
    <subcellularLocation>
        <location evidence="2">Cell membrane</location>
        <topology evidence="2">Multi-pass membrane protein</topology>
    </subcellularLocation>
</comment>
<keyword evidence="4" id="KW-1003">Cell membrane</keyword>
<feature type="transmembrane region" description="Helical" evidence="13">
    <location>
        <begin position="115"/>
        <end position="137"/>
    </location>
</feature>
<dbReference type="Proteomes" id="UP000188879">
    <property type="component" value="Unassembled WGS sequence"/>
</dbReference>
<feature type="transmembrane region" description="Helical" evidence="13">
    <location>
        <begin position="84"/>
        <end position="103"/>
    </location>
</feature>
<dbReference type="EMBL" id="MLCO01000173">
    <property type="protein sequence ID" value="ONG51095.1"/>
    <property type="molecule type" value="Genomic_DNA"/>
</dbReference>
<keyword evidence="6 13" id="KW-0812">Transmembrane</keyword>
<dbReference type="AlphaFoldDB" id="A0A1V2GZY5"/>
<dbReference type="InterPro" id="IPR052168">
    <property type="entry name" value="Cytochrome_b561_oxidase"/>
</dbReference>
<evidence type="ECO:0000313" key="16">
    <source>
        <dbReference type="Proteomes" id="UP000188879"/>
    </source>
</evidence>
<keyword evidence="7" id="KW-0479">Metal-binding</keyword>